<dbReference type="Pfam" id="PF00560">
    <property type="entry name" value="LRR_1"/>
    <property type="match status" value="1"/>
</dbReference>
<dbReference type="Gene3D" id="3.80.10.10">
    <property type="entry name" value="Ribonuclease Inhibitor"/>
    <property type="match status" value="2"/>
</dbReference>
<comment type="caution">
    <text evidence="3">The sequence shown here is derived from an EMBL/GenBank/DDBJ whole genome shotgun (WGS) entry which is preliminary data.</text>
</comment>
<accession>A0A6G0WJB6</accession>
<dbReference type="EMBL" id="VJMJ01000198">
    <property type="protein sequence ID" value="KAF0727306.1"/>
    <property type="molecule type" value="Genomic_DNA"/>
</dbReference>
<dbReference type="VEuPathDB" id="FungiDB:AeMF1_010194"/>
<evidence type="ECO:0000313" key="4">
    <source>
        <dbReference type="Proteomes" id="UP000481153"/>
    </source>
</evidence>
<proteinExistence type="predicted"/>
<dbReference type="Proteomes" id="UP000481153">
    <property type="component" value="Unassembled WGS sequence"/>
</dbReference>
<keyword evidence="1" id="KW-0433">Leucine-rich repeat</keyword>
<dbReference type="PANTHER" id="PTHR46652:SF3">
    <property type="entry name" value="LEUCINE-RICH REPEAT-CONTAINING PROTEIN 9"/>
    <property type="match status" value="1"/>
</dbReference>
<dbReference type="InterPro" id="IPR001611">
    <property type="entry name" value="Leu-rich_rpt"/>
</dbReference>
<evidence type="ECO:0000256" key="1">
    <source>
        <dbReference type="ARBA" id="ARBA00022614"/>
    </source>
</evidence>
<evidence type="ECO:0008006" key="5">
    <source>
        <dbReference type="Google" id="ProtNLM"/>
    </source>
</evidence>
<dbReference type="SUPFAM" id="SSF52058">
    <property type="entry name" value="L domain-like"/>
    <property type="match status" value="1"/>
</dbReference>
<evidence type="ECO:0000256" key="2">
    <source>
        <dbReference type="ARBA" id="ARBA00022737"/>
    </source>
</evidence>
<keyword evidence="2" id="KW-0677">Repeat</keyword>
<dbReference type="PANTHER" id="PTHR46652">
    <property type="entry name" value="LEUCINE-RICH REPEAT AND IQ DOMAIN-CONTAINING PROTEIN 1-RELATED"/>
    <property type="match status" value="1"/>
</dbReference>
<keyword evidence="4" id="KW-1185">Reference proteome</keyword>
<dbReference type="Pfam" id="PF14580">
    <property type="entry name" value="LRR_9"/>
    <property type="match status" value="1"/>
</dbReference>
<gene>
    <name evidence="3" type="ORF">Ae201684_014567</name>
</gene>
<name>A0A6G0WJB6_9STRA</name>
<organism evidence="3 4">
    <name type="scientific">Aphanomyces euteiches</name>
    <dbReference type="NCBI Taxonomy" id="100861"/>
    <lineage>
        <taxon>Eukaryota</taxon>
        <taxon>Sar</taxon>
        <taxon>Stramenopiles</taxon>
        <taxon>Oomycota</taxon>
        <taxon>Saprolegniomycetes</taxon>
        <taxon>Saprolegniales</taxon>
        <taxon>Verrucalvaceae</taxon>
        <taxon>Aphanomyces</taxon>
    </lineage>
</organism>
<dbReference type="InterPro" id="IPR050836">
    <property type="entry name" value="SDS22/Internalin_LRR"/>
</dbReference>
<reference evidence="3 4" key="1">
    <citation type="submission" date="2019-07" db="EMBL/GenBank/DDBJ databases">
        <title>Genomics analysis of Aphanomyces spp. identifies a new class of oomycete effector associated with host adaptation.</title>
        <authorList>
            <person name="Gaulin E."/>
        </authorList>
    </citation>
    <scope>NUCLEOTIDE SEQUENCE [LARGE SCALE GENOMIC DNA]</scope>
    <source>
        <strain evidence="3 4">ATCC 201684</strain>
    </source>
</reference>
<dbReference type="PROSITE" id="PS51450">
    <property type="entry name" value="LRR"/>
    <property type="match status" value="1"/>
</dbReference>
<dbReference type="AlphaFoldDB" id="A0A6G0WJB6"/>
<evidence type="ECO:0000313" key="3">
    <source>
        <dbReference type="EMBL" id="KAF0727306.1"/>
    </source>
</evidence>
<sequence>MTTQPISLSDGLSRIERTGDNSGYAFTALDVIDRGLESMAPIENFPHLMFVNLSKNSLSDGQALSRLEYLTTLNLSENKFTELPPLKHAFLKDVDLSNNQLTSLQNCDVGQSILSLKLNGNQLTSLDGISKFSSLIYLELARNEISQLAASGPFSTIQQLVLSENKLTALAGLELFPNVVTLAVDLNQITTFESVATLTQLQALAEIDLTGNGITELENYRFEMLSMLPRIKKLDGIVVADEERLKAINYKQTRAPVEEE</sequence>
<protein>
    <recommendedName>
        <fullName evidence="5">U2A'/phosphoprotein 32 family A C-terminal domain-containing protein</fullName>
    </recommendedName>
</protein>
<dbReference type="InterPro" id="IPR032675">
    <property type="entry name" value="LRR_dom_sf"/>
</dbReference>